<accession>E7SAQ6</accession>
<evidence type="ECO:0000259" key="3">
    <source>
        <dbReference type="Pfam" id="PF08841"/>
    </source>
</evidence>
<dbReference type="InterPro" id="IPR028975">
    <property type="entry name" value="DDRA_swiveling_dom_sf"/>
</dbReference>
<dbReference type="eggNOG" id="COG0849">
    <property type="taxonomic scope" value="Bacteria"/>
</dbReference>
<protein>
    <submittedName>
        <fullName evidence="5">Diol dehydratase / glycerol dehydratase reactivase large subunit</fullName>
    </submittedName>
</protein>
<dbReference type="Pfam" id="PF08841">
    <property type="entry name" value="DDR"/>
    <property type="match status" value="1"/>
</dbReference>
<feature type="domain" description="Diol dehydratase reactivase ATPase-like" evidence="3">
    <location>
        <begin position="276"/>
        <end position="605"/>
    </location>
</feature>
<evidence type="ECO:0000313" key="6">
    <source>
        <dbReference type="Proteomes" id="UP000002814"/>
    </source>
</evidence>
<feature type="domain" description="DD-reactivating factor swiveling" evidence="4">
    <location>
        <begin position="94"/>
        <end position="255"/>
    </location>
</feature>
<dbReference type="RefSeq" id="WP_006596175.1">
    <property type="nucleotide sequence ID" value="NZ_AFUD01000033.1"/>
</dbReference>
<evidence type="ECO:0000313" key="5">
    <source>
        <dbReference type="EMBL" id="EFV99165.1"/>
    </source>
</evidence>
<dbReference type="HOGENOM" id="CLU_449540_0_0_9"/>
<keyword evidence="1" id="KW-0460">Magnesium</keyword>
<dbReference type="Gene3D" id="2.40.50.140">
    <property type="entry name" value="Nucleic acid-binding proteins"/>
    <property type="match status" value="1"/>
</dbReference>
<feature type="binding site" evidence="1">
    <location>
        <position position="106"/>
    </location>
    <ligand>
        <name>Mg(2+)</name>
        <dbReference type="ChEBI" id="CHEBI:18420"/>
    </ligand>
</feature>
<feature type="binding site" evidence="2">
    <location>
        <position position="594"/>
    </location>
    <ligand>
        <name>ATP</name>
        <dbReference type="ChEBI" id="CHEBI:30616"/>
    </ligand>
</feature>
<dbReference type="AlphaFoldDB" id="E7SAQ6"/>
<gene>
    <name evidence="5" type="primary">dhaF</name>
    <name evidence="5" type="ORF">HMPREF9421_1273</name>
</gene>
<sequence length="619" mass="66648">MKYIIGVDIGNSSTETALAAFDTAQNKLHFLSSAISDTTGIKGTKENVHGIYDSLRKLMAKTSLDLKDISLIRINEATPVIGDVAMETITETVITESTMIGHNPRTPGGLGLGVGKTVHILDLINQVKTEPYIVVVPKDIDFDLVAKLINAYFENDYNIQGAVLQADDGVLVNNRLRSKIPIVDEILYIDKVPLGMLAAVEVVEQGKVITQLSNPYGIATVFELNPEETKSIVPIARALIGNRSAVVIKTPKGDVKARKIPAGTIQIIGENQILRVDVSKGSEAIMEQVVLAKNIQNVIGEAGTNVGGMLEKVRQTMAKLTDKSQDQIAIQDLLAVNTFVPISVQGGLAGEFSMEQAVGIASMVNSDKLQMSIIAKEIKHELGIPVEIGGSEAEAAILGALTTPGSDTPLAILDLGAGSTDASIINKQGEIHAIHLAGAGDMVTMLINSELGLENRHLAEDIKKYPLAKVESLFHIRHEDGTVQFFDQPLSSDLFARVVIVKGEQEFVPLNNQDFSIEKIRLVRQSAKERVFVTNAIRALKRVSPTENIRDIPFVVIVGGSALDFEIPQLVTEALSQHAIVAGRGNVRGNEGPRNAVATGLILTYAREAEGGRYDYSII</sequence>
<dbReference type="NCBIfam" id="TIGR04491">
    <property type="entry name" value="reactive_PduG"/>
    <property type="match status" value="1"/>
</dbReference>
<feature type="binding site" evidence="1">
    <location>
        <position position="184"/>
    </location>
    <ligand>
        <name>Mg(2+)</name>
        <dbReference type="ChEBI" id="CHEBI:18420"/>
    </ligand>
</feature>
<dbReference type="GO" id="GO:0005524">
    <property type="term" value="F:ATP binding"/>
    <property type="evidence" value="ECO:0007669"/>
    <property type="project" value="UniProtKB-KW"/>
</dbReference>
<dbReference type="GeneID" id="93921933"/>
<keyword evidence="2" id="KW-0067">ATP-binding</keyword>
<proteinExistence type="predicted"/>
<evidence type="ECO:0000256" key="2">
    <source>
        <dbReference type="PIRSR" id="PIRSR011502-2"/>
    </source>
</evidence>
<keyword evidence="6" id="KW-1185">Reference proteome</keyword>
<feature type="binding site" evidence="2">
    <location>
        <begin position="560"/>
        <end position="561"/>
    </location>
    <ligand>
        <name>ATP</name>
        <dbReference type="ChEBI" id="CHEBI:30616"/>
    </ligand>
</feature>
<dbReference type="InterPro" id="IPR009191">
    <property type="entry name" value="DDRA"/>
</dbReference>
<dbReference type="InterPro" id="IPR040916">
    <property type="entry name" value="DDR_swiveling"/>
</dbReference>
<dbReference type="SUPFAM" id="SSF53067">
    <property type="entry name" value="Actin-like ATPase domain"/>
    <property type="match status" value="2"/>
</dbReference>
<dbReference type="Gene3D" id="3.50.30.70">
    <property type="entry name" value="Swiveling domain of dehydratase reactivase alpha subunit"/>
    <property type="match status" value="1"/>
</dbReference>
<dbReference type="EMBL" id="AEQR01000019">
    <property type="protein sequence ID" value="EFV99165.1"/>
    <property type="molecule type" value="Genomic_DNA"/>
</dbReference>
<keyword evidence="1" id="KW-0479">Metal-binding</keyword>
<dbReference type="GO" id="GO:0046872">
    <property type="term" value="F:metal ion binding"/>
    <property type="evidence" value="ECO:0007669"/>
    <property type="project" value="UniProtKB-KW"/>
</dbReference>
<feature type="binding site" evidence="1">
    <location>
        <position position="167"/>
    </location>
    <ligand>
        <name>Mg(2+)</name>
        <dbReference type="ChEBI" id="CHEBI:18420"/>
    </ligand>
</feature>
<feature type="binding site" evidence="2">
    <location>
        <begin position="460"/>
        <end position="463"/>
    </location>
    <ligand>
        <name>ATP</name>
        <dbReference type="ChEBI" id="CHEBI:30616"/>
    </ligand>
</feature>
<evidence type="ECO:0000256" key="1">
    <source>
        <dbReference type="PIRSR" id="PIRSR011502-1"/>
    </source>
</evidence>
<dbReference type="PIRSF" id="PIRSF011502">
    <property type="entry name" value="DdrA_PduG"/>
    <property type="match status" value="1"/>
</dbReference>
<dbReference type="InterPro" id="IPR012340">
    <property type="entry name" value="NA-bd_OB-fold"/>
</dbReference>
<name>E7SAQ6_9STRE</name>
<reference evidence="5 6" key="1">
    <citation type="submission" date="2010-12" db="EMBL/GenBank/DDBJ databases">
        <authorList>
            <person name="Muzny D."/>
            <person name="Qin X."/>
            <person name="Deng J."/>
            <person name="Jiang H."/>
            <person name="Liu Y."/>
            <person name="Qu J."/>
            <person name="Song X.-Z."/>
            <person name="Zhang L."/>
            <person name="Thornton R."/>
            <person name="Coyle M."/>
            <person name="Francisco L."/>
            <person name="Jackson L."/>
            <person name="Javaid M."/>
            <person name="Korchina V."/>
            <person name="Kovar C."/>
            <person name="Mata R."/>
            <person name="Mathew T."/>
            <person name="Ngo R."/>
            <person name="Nguyen L."/>
            <person name="Nguyen N."/>
            <person name="Okwuonu G."/>
            <person name="Ongeri F."/>
            <person name="Pham C."/>
            <person name="Simmons D."/>
            <person name="Wilczek-Boney K."/>
            <person name="Hale W."/>
            <person name="Jakkamsetti A."/>
            <person name="Pham P."/>
            <person name="Ruth R."/>
            <person name="San Lucas F."/>
            <person name="Warren J."/>
            <person name="Zhang J."/>
            <person name="Zhao Z."/>
            <person name="Zhou C."/>
            <person name="Zhu D."/>
            <person name="Lee S."/>
            <person name="Bess C."/>
            <person name="Blankenburg K."/>
            <person name="Forbes L."/>
            <person name="Fu Q."/>
            <person name="Gubbala S."/>
            <person name="Hirani K."/>
            <person name="Jayaseelan J.C."/>
            <person name="Lara F."/>
            <person name="Munidasa M."/>
            <person name="Palculict T."/>
            <person name="Patil S."/>
            <person name="Pu L.-L."/>
            <person name="Saada N."/>
            <person name="Tang L."/>
            <person name="Weissenberger G."/>
            <person name="Zhu Y."/>
            <person name="Hemphill L."/>
            <person name="Shang Y."/>
            <person name="Youmans B."/>
            <person name="Ayvaz T."/>
            <person name="Ross M."/>
            <person name="Santibanez J."/>
            <person name="Aqrawi P."/>
            <person name="Gross S."/>
            <person name="Joshi V."/>
            <person name="Fowler G."/>
            <person name="Nazareth L."/>
            <person name="Reid J."/>
            <person name="Worley K."/>
            <person name="Petrosino J."/>
            <person name="Highlander S."/>
            <person name="Gibbs R."/>
        </authorList>
    </citation>
    <scope>NUCLEOTIDE SEQUENCE [LARGE SCALE GENOMIC DNA]</scope>
    <source>
        <strain evidence="5 6">ATCC 700641</strain>
    </source>
</reference>
<evidence type="ECO:0000259" key="4">
    <source>
        <dbReference type="Pfam" id="PF18427"/>
    </source>
</evidence>
<dbReference type="InterPro" id="IPR043129">
    <property type="entry name" value="ATPase_NBD"/>
</dbReference>
<organism evidence="5 6">
    <name type="scientific">Streptococcus australis ATCC 700641</name>
    <dbReference type="NCBI Taxonomy" id="888833"/>
    <lineage>
        <taxon>Bacteria</taxon>
        <taxon>Bacillati</taxon>
        <taxon>Bacillota</taxon>
        <taxon>Bacilli</taxon>
        <taxon>Lactobacillales</taxon>
        <taxon>Streptococcaceae</taxon>
        <taxon>Streptococcus</taxon>
    </lineage>
</organism>
<dbReference type="SUPFAM" id="SSF82317">
    <property type="entry name" value="Swiveling domain of dehydratase reactivase alpha subunit"/>
    <property type="match status" value="1"/>
</dbReference>
<dbReference type="PATRIC" id="fig|888833.12.peg.812"/>
<dbReference type="Gene3D" id="3.90.470.30">
    <property type="match status" value="1"/>
</dbReference>
<dbReference type="Pfam" id="PF18427">
    <property type="entry name" value="DDR_swiveling"/>
    <property type="match status" value="1"/>
</dbReference>
<dbReference type="Proteomes" id="UP000002814">
    <property type="component" value="Unassembled WGS sequence"/>
</dbReference>
<dbReference type="Gene3D" id="3.30.420.40">
    <property type="match status" value="2"/>
</dbReference>
<dbReference type="InterPro" id="IPR030994">
    <property type="entry name" value="DDR_dom"/>
</dbReference>
<comment type="caution">
    <text evidence="5">The sequence shown here is derived from an EMBL/GenBank/DDBJ whole genome shotgun (WGS) entry which is preliminary data.</text>
</comment>
<feature type="binding site" evidence="2">
    <location>
        <begin position="11"/>
        <end position="13"/>
    </location>
    <ligand>
        <name>ATP</name>
        <dbReference type="ChEBI" id="CHEBI:30616"/>
    </ligand>
</feature>
<keyword evidence="2" id="KW-0547">Nucleotide-binding</keyword>